<evidence type="ECO:0000313" key="3">
    <source>
        <dbReference type="WBParaSite" id="ACAC_0000274501-mRNA-1"/>
    </source>
</evidence>
<proteinExistence type="predicted"/>
<reference evidence="2" key="1">
    <citation type="submission" date="2012-09" db="EMBL/GenBank/DDBJ databases">
        <authorList>
            <person name="Martin A.A."/>
        </authorList>
    </citation>
    <scope>NUCLEOTIDE SEQUENCE</scope>
</reference>
<dbReference type="WBParaSite" id="ACAC_0000274501-mRNA-1">
    <property type="protein sequence ID" value="ACAC_0000274501-mRNA-1"/>
    <property type="gene ID" value="ACAC_0000274501"/>
</dbReference>
<sequence length="113" mass="12578">MDELLQKFRSLEATTLRFILSHYSIKENVVMISSLLRFPPEKVAMEPEVKVKGNGVSGSSGLGEKTFALVAKEHVGTKLAARKRNSTKGPMKKRKAEKKLGKLSIREPGRQRA</sequence>
<protein>
    <submittedName>
        <fullName evidence="3">40S ribosomal protein S30</fullName>
    </submittedName>
</protein>
<keyword evidence="2" id="KW-1185">Reference proteome</keyword>
<organism evidence="2 3">
    <name type="scientific">Angiostrongylus cantonensis</name>
    <name type="common">Rat lungworm</name>
    <dbReference type="NCBI Taxonomy" id="6313"/>
    <lineage>
        <taxon>Eukaryota</taxon>
        <taxon>Metazoa</taxon>
        <taxon>Ecdysozoa</taxon>
        <taxon>Nematoda</taxon>
        <taxon>Chromadorea</taxon>
        <taxon>Rhabditida</taxon>
        <taxon>Rhabditina</taxon>
        <taxon>Rhabditomorpha</taxon>
        <taxon>Strongyloidea</taxon>
        <taxon>Metastrongylidae</taxon>
        <taxon>Angiostrongylus</taxon>
    </lineage>
</organism>
<dbReference type="AlphaFoldDB" id="A0A0K0CYL7"/>
<feature type="compositionally biased region" description="Basic residues" evidence="1">
    <location>
        <begin position="80"/>
        <end position="97"/>
    </location>
</feature>
<evidence type="ECO:0000256" key="1">
    <source>
        <dbReference type="SAM" id="MobiDB-lite"/>
    </source>
</evidence>
<dbReference type="Proteomes" id="UP000035642">
    <property type="component" value="Unassembled WGS sequence"/>
</dbReference>
<name>A0A0K0CYL7_ANGCA</name>
<reference evidence="3" key="2">
    <citation type="submission" date="2017-02" db="UniProtKB">
        <authorList>
            <consortium name="WormBaseParasite"/>
        </authorList>
    </citation>
    <scope>IDENTIFICATION</scope>
</reference>
<feature type="compositionally biased region" description="Basic and acidic residues" evidence="1">
    <location>
        <begin position="98"/>
        <end position="113"/>
    </location>
</feature>
<accession>A0A0K0CYL7</accession>
<evidence type="ECO:0000313" key="2">
    <source>
        <dbReference type="Proteomes" id="UP000035642"/>
    </source>
</evidence>
<feature type="region of interest" description="Disordered" evidence="1">
    <location>
        <begin position="78"/>
        <end position="113"/>
    </location>
</feature>